<comment type="caution">
    <text evidence="6">The sequence shown here is derived from an EMBL/GenBank/DDBJ whole genome shotgun (WGS) entry which is preliminary data.</text>
</comment>
<reference evidence="6 7" key="1">
    <citation type="journal article" date="2019" name="J. Ind. Microbiol. Biotechnol.">
        <title>Paenibacillus amylolyticus 27C64 has a diverse set of carbohydrate-active enzymes and complete pectin deconstruction system.</title>
        <authorList>
            <person name="Keggi C."/>
            <person name="Doran-Peterson J."/>
        </authorList>
    </citation>
    <scope>NUCLEOTIDE SEQUENCE [LARGE SCALE GENOMIC DNA]</scope>
    <source>
        <strain evidence="6 7">27C64</strain>
    </source>
</reference>
<evidence type="ECO:0000313" key="6">
    <source>
        <dbReference type="EMBL" id="KAA8786944.1"/>
    </source>
</evidence>
<keyword evidence="2" id="KW-0805">Transcription regulation</keyword>
<dbReference type="Pfam" id="PF13377">
    <property type="entry name" value="Peripla_BP_3"/>
    <property type="match status" value="1"/>
</dbReference>
<evidence type="ECO:0000256" key="2">
    <source>
        <dbReference type="ARBA" id="ARBA00023015"/>
    </source>
</evidence>
<accession>A0A5M9WZ51</accession>
<dbReference type="PANTHER" id="PTHR30146">
    <property type="entry name" value="LACI-RELATED TRANSCRIPTIONAL REPRESSOR"/>
    <property type="match status" value="1"/>
</dbReference>
<keyword evidence="4" id="KW-0804">Transcription</keyword>
<proteinExistence type="predicted"/>
<dbReference type="RefSeq" id="WP_123066618.1">
    <property type="nucleotide sequence ID" value="NZ_RIAS01000017.1"/>
</dbReference>
<dbReference type="Gene3D" id="3.40.50.2300">
    <property type="match status" value="2"/>
</dbReference>
<dbReference type="AlphaFoldDB" id="A0A5M9WZ51"/>
<dbReference type="InterPro" id="IPR010982">
    <property type="entry name" value="Lambda_DNA-bd_dom_sf"/>
</dbReference>
<evidence type="ECO:0000259" key="5">
    <source>
        <dbReference type="PROSITE" id="PS50932"/>
    </source>
</evidence>
<evidence type="ECO:0000256" key="1">
    <source>
        <dbReference type="ARBA" id="ARBA00022491"/>
    </source>
</evidence>
<protein>
    <submittedName>
        <fullName evidence="6">LacI family transcriptional regulator</fullName>
    </submittedName>
</protein>
<dbReference type="CDD" id="cd01392">
    <property type="entry name" value="HTH_LacI"/>
    <property type="match status" value="1"/>
</dbReference>
<dbReference type="GO" id="GO:0000976">
    <property type="term" value="F:transcription cis-regulatory region binding"/>
    <property type="evidence" value="ECO:0007669"/>
    <property type="project" value="TreeGrafter"/>
</dbReference>
<evidence type="ECO:0000313" key="7">
    <source>
        <dbReference type="Proteomes" id="UP000323664"/>
    </source>
</evidence>
<dbReference type="Gene3D" id="1.10.260.40">
    <property type="entry name" value="lambda repressor-like DNA-binding domains"/>
    <property type="match status" value="1"/>
</dbReference>
<evidence type="ECO:0000256" key="4">
    <source>
        <dbReference type="ARBA" id="ARBA00023163"/>
    </source>
</evidence>
<dbReference type="Proteomes" id="UP000323664">
    <property type="component" value="Unassembled WGS sequence"/>
</dbReference>
<organism evidence="6 7">
    <name type="scientific">Paenibacillus amylolyticus</name>
    <dbReference type="NCBI Taxonomy" id="1451"/>
    <lineage>
        <taxon>Bacteria</taxon>
        <taxon>Bacillati</taxon>
        <taxon>Bacillota</taxon>
        <taxon>Bacilli</taxon>
        <taxon>Bacillales</taxon>
        <taxon>Paenibacillaceae</taxon>
        <taxon>Paenibacillus</taxon>
    </lineage>
</organism>
<dbReference type="PROSITE" id="PS50932">
    <property type="entry name" value="HTH_LACI_2"/>
    <property type="match status" value="1"/>
</dbReference>
<gene>
    <name evidence="6" type="ORF">EC604_24235</name>
</gene>
<name>A0A5M9WZ51_PAEAM</name>
<evidence type="ECO:0000256" key="3">
    <source>
        <dbReference type="ARBA" id="ARBA00023125"/>
    </source>
</evidence>
<dbReference type="GO" id="GO:0003700">
    <property type="term" value="F:DNA-binding transcription factor activity"/>
    <property type="evidence" value="ECO:0007669"/>
    <property type="project" value="TreeGrafter"/>
</dbReference>
<dbReference type="InterPro" id="IPR000843">
    <property type="entry name" value="HTH_LacI"/>
</dbReference>
<dbReference type="SMART" id="SM00354">
    <property type="entry name" value="HTH_LACI"/>
    <property type="match status" value="1"/>
</dbReference>
<dbReference type="SUPFAM" id="SSF53822">
    <property type="entry name" value="Periplasmic binding protein-like I"/>
    <property type="match status" value="1"/>
</dbReference>
<keyword evidence="1" id="KW-0678">Repressor</keyword>
<sequence length="349" mass="39808">MPIPKKVTLKMIADQLDLTVHTVSKALRGLPGMSEHTRNEVVALANRLGYRTKEQERSLAVEQIPIYSSKPRRFAFIVPNTELPFIHHSLYEGIKSRLAEFGHKLEILFAPQGTVSDSQFFDWMDENQLLYLDGFFIGPMILPPMEARLMELDLPKILLNYPPPVAQVDSVIWDVSSAVHQSVRFLVSKGHSRILYIGDIRMHRGFRLRWHAFQEALQLEGIPVNEDQHLTRLQSKALYIQQLTDLLEKEKPTAILVGMEHDLAWIYYGCSLLTRQIPQDCSLIGLEHAASELIPDLTRPQLPVKEVGVRGADRMLWRISNPSLPYEHIRLQGAFHSGATVSDITKRRA</sequence>
<dbReference type="SUPFAM" id="SSF47413">
    <property type="entry name" value="lambda repressor-like DNA-binding domains"/>
    <property type="match status" value="1"/>
</dbReference>
<dbReference type="EMBL" id="RIAS01000017">
    <property type="protein sequence ID" value="KAA8786944.1"/>
    <property type="molecule type" value="Genomic_DNA"/>
</dbReference>
<dbReference type="OrthoDB" id="2526930at2"/>
<keyword evidence="3" id="KW-0238">DNA-binding</keyword>
<feature type="domain" description="HTH lacI-type" evidence="5">
    <location>
        <begin position="7"/>
        <end position="61"/>
    </location>
</feature>
<dbReference type="InterPro" id="IPR046335">
    <property type="entry name" value="LacI/GalR-like_sensor"/>
</dbReference>
<dbReference type="PANTHER" id="PTHR30146:SF148">
    <property type="entry name" value="HTH-TYPE TRANSCRIPTIONAL REPRESSOR PURR-RELATED"/>
    <property type="match status" value="1"/>
</dbReference>
<dbReference type="InterPro" id="IPR028082">
    <property type="entry name" value="Peripla_BP_I"/>
</dbReference>